<dbReference type="InterPro" id="IPR016461">
    <property type="entry name" value="COMT-like"/>
</dbReference>
<name>A0A377G7P3_9GAMM</name>
<feature type="domain" description="O-methyltransferase C-terminal" evidence="5">
    <location>
        <begin position="112"/>
        <end position="312"/>
    </location>
</feature>
<dbReference type="InterPro" id="IPR036390">
    <property type="entry name" value="WH_DNA-bd_sf"/>
</dbReference>
<evidence type="ECO:0000259" key="5">
    <source>
        <dbReference type="Pfam" id="PF00891"/>
    </source>
</evidence>
<dbReference type="InterPro" id="IPR001077">
    <property type="entry name" value="COMT_C"/>
</dbReference>
<evidence type="ECO:0000259" key="6">
    <source>
        <dbReference type="Pfam" id="PF08100"/>
    </source>
</evidence>
<dbReference type="SUPFAM" id="SSF46785">
    <property type="entry name" value="Winged helix' DNA-binding domain"/>
    <property type="match status" value="1"/>
</dbReference>
<proteinExistence type="predicted"/>
<dbReference type="GO" id="GO:0032259">
    <property type="term" value="P:methylation"/>
    <property type="evidence" value="ECO:0007669"/>
    <property type="project" value="UniProtKB-KW"/>
</dbReference>
<dbReference type="Gene3D" id="1.10.10.10">
    <property type="entry name" value="Winged helix-like DNA-binding domain superfamily/Winged helix DNA-binding domain"/>
    <property type="match status" value="1"/>
</dbReference>
<gene>
    <name evidence="7" type="primary">tcmN_1</name>
    <name evidence="7" type="ORF">NCTC11370_00412</name>
</gene>
<dbReference type="GO" id="GO:0008171">
    <property type="term" value="F:O-methyltransferase activity"/>
    <property type="evidence" value="ECO:0007669"/>
    <property type="project" value="InterPro"/>
</dbReference>
<dbReference type="SUPFAM" id="SSF53335">
    <property type="entry name" value="S-adenosyl-L-methionine-dependent methyltransferases"/>
    <property type="match status" value="1"/>
</dbReference>
<dbReference type="InterPro" id="IPR029063">
    <property type="entry name" value="SAM-dependent_MTases_sf"/>
</dbReference>
<dbReference type="PANTHER" id="PTHR43712">
    <property type="entry name" value="PUTATIVE (AFU_ORTHOLOGUE AFUA_4G14580)-RELATED"/>
    <property type="match status" value="1"/>
</dbReference>
<evidence type="ECO:0000313" key="8">
    <source>
        <dbReference type="Proteomes" id="UP000254554"/>
    </source>
</evidence>
<evidence type="ECO:0000256" key="1">
    <source>
        <dbReference type="ARBA" id="ARBA00022603"/>
    </source>
</evidence>
<protein>
    <submittedName>
        <fullName evidence="7">Multifunctional cyclase-dehydratase-3-O-methyl transferase tcmN</fullName>
    </submittedName>
</protein>
<evidence type="ECO:0000256" key="2">
    <source>
        <dbReference type="ARBA" id="ARBA00022679"/>
    </source>
</evidence>
<dbReference type="PANTHER" id="PTHR43712:SF2">
    <property type="entry name" value="O-METHYLTRANSFERASE CICE"/>
    <property type="match status" value="1"/>
</dbReference>
<dbReference type="STRING" id="1094715.GCA_000236165_00271"/>
<evidence type="ECO:0000256" key="4">
    <source>
        <dbReference type="PIRSR" id="PIRSR005739-1"/>
    </source>
</evidence>
<dbReference type="RefSeq" id="WP_010652570.1">
    <property type="nucleotide sequence ID" value="NZ_JAPHOO010000002.1"/>
</dbReference>
<dbReference type="InterPro" id="IPR012967">
    <property type="entry name" value="COMT_dimerisation"/>
</dbReference>
<dbReference type="Proteomes" id="UP000254554">
    <property type="component" value="Unassembled WGS sequence"/>
</dbReference>
<dbReference type="AlphaFoldDB" id="A0A377G7P3"/>
<dbReference type="Pfam" id="PF00891">
    <property type="entry name" value="Methyltransf_2"/>
    <property type="match status" value="1"/>
</dbReference>
<dbReference type="EMBL" id="UGGT01000001">
    <property type="protein sequence ID" value="STO20358.1"/>
    <property type="molecule type" value="Genomic_DNA"/>
</dbReference>
<dbReference type="PROSITE" id="PS51683">
    <property type="entry name" value="SAM_OMT_II"/>
    <property type="match status" value="1"/>
</dbReference>
<dbReference type="Pfam" id="PF08100">
    <property type="entry name" value="Dimerisation"/>
    <property type="match status" value="1"/>
</dbReference>
<accession>A0A377G7P3</accession>
<reference evidence="7 8" key="1">
    <citation type="submission" date="2018-06" db="EMBL/GenBank/DDBJ databases">
        <authorList>
            <consortium name="Pathogen Informatics"/>
            <person name="Doyle S."/>
        </authorList>
    </citation>
    <scope>NUCLEOTIDE SEQUENCE [LARGE SCALE GENOMIC DNA]</scope>
    <source>
        <strain evidence="7 8">NCTC11370</strain>
    </source>
</reference>
<dbReference type="GO" id="GO:0046983">
    <property type="term" value="F:protein dimerization activity"/>
    <property type="evidence" value="ECO:0007669"/>
    <property type="project" value="InterPro"/>
</dbReference>
<dbReference type="CDD" id="cd02440">
    <property type="entry name" value="AdoMet_MTases"/>
    <property type="match status" value="1"/>
</dbReference>
<dbReference type="Gene3D" id="3.40.50.150">
    <property type="entry name" value="Vaccinia Virus protein VP39"/>
    <property type="match status" value="1"/>
</dbReference>
<keyword evidence="1" id="KW-0489">Methyltransferase</keyword>
<dbReference type="OrthoDB" id="9766840at2"/>
<keyword evidence="8" id="KW-1185">Reference proteome</keyword>
<dbReference type="GeneID" id="93291318"/>
<evidence type="ECO:0000256" key="3">
    <source>
        <dbReference type="ARBA" id="ARBA00022691"/>
    </source>
</evidence>
<sequence>MYSQMEKPHVQLAIMSRWYVASRALHAIAKLGVANHLASGPKNIDELAKATATKPEWLDRVLKFLISYDLFHYDNGVYSLTELSKPLCDNDPHSVRDVLCMVDDSWWQAFSQLDVSLKTGKPAFEIQHRDDFFSFLAKHPEKQHNFDRGMAKLSSYDEAAISSAFDFSIFSTIVDMGGGRGGLLNSLSKDYPQINAILFDTPAVIRQLNTDAFAQNITLQEGDFFAAIPKADAYIFKGVLHDFNDEMMHQILKNCARQMPENATLFIVEQVMPDDDKPHPNKTMDLVMMVLLGGRQRTLSEWQKSIEPTGFRFKNSYPTQSLFTLMEFKPIPERER</sequence>
<dbReference type="PIRSF" id="PIRSF005739">
    <property type="entry name" value="O-mtase"/>
    <property type="match status" value="1"/>
</dbReference>
<keyword evidence="2 7" id="KW-0808">Transferase</keyword>
<feature type="domain" description="O-methyltransferase dimerisation" evidence="6">
    <location>
        <begin position="19"/>
        <end position="86"/>
    </location>
</feature>
<organism evidence="7 8">
    <name type="scientific">Fluoribacter dumoffii</name>
    <dbReference type="NCBI Taxonomy" id="463"/>
    <lineage>
        <taxon>Bacteria</taxon>
        <taxon>Pseudomonadati</taxon>
        <taxon>Pseudomonadota</taxon>
        <taxon>Gammaproteobacteria</taxon>
        <taxon>Legionellales</taxon>
        <taxon>Legionellaceae</taxon>
        <taxon>Fluoribacter</taxon>
    </lineage>
</organism>
<keyword evidence="3" id="KW-0949">S-adenosyl-L-methionine</keyword>
<feature type="active site" description="Proton acceptor" evidence="4">
    <location>
        <position position="241"/>
    </location>
</feature>
<evidence type="ECO:0000313" key="7">
    <source>
        <dbReference type="EMBL" id="STO20358.1"/>
    </source>
</evidence>
<dbReference type="InterPro" id="IPR036388">
    <property type="entry name" value="WH-like_DNA-bd_sf"/>
</dbReference>